<feature type="compositionally biased region" description="Low complexity" evidence="12">
    <location>
        <begin position="413"/>
        <end position="441"/>
    </location>
</feature>
<comment type="caution">
    <text evidence="15">The sequence shown here is derived from an EMBL/GenBank/DDBJ whole genome shotgun (WGS) entry which is preliminary data.</text>
</comment>
<feature type="region of interest" description="Disordered" evidence="12">
    <location>
        <begin position="179"/>
        <end position="223"/>
    </location>
</feature>
<protein>
    <recommendedName>
        <fullName evidence="4">Class E vacuolar protein-sorting machinery protein HSE1</fullName>
    </recommendedName>
    <alternativeName>
        <fullName evidence="5">Class E vacuolar protein-sorting machinery protein hse1</fullName>
    </alternativeName>
</protein>
<dbReference type="Proteomes" id="UP000306954">
    <property type="component" value="Unassembled WGS sequence"/>
</dbReference>
<dbReference type="CDD" id="cd11805">
    <property type="entry name" value="SH3_GRB2_like_C"/>
    <property type="match status" value="1"/>
</dbReference>
<evidence type="ECO:0000256" key="7">
    <source>
        <dbReference type="ARBA" id="ARBA00022448"/>
    </source>
</evidence>
<dbReference type="PANTHER" id="PTHR45929">
    <property type="entry name" value="JAK PATHWAY SIGNAL TRANSDUCTION ADAPTOR MOLECULE"/>
    <property type="match status" value="1"/>
</dbReference>
<evidence type="ECO:0000256" key="10">
    <source>
        <dbReference type="ARBA" id="ARBA00023136"/>
    </source>
</evidence>
<comment type="subcellular location">
    <subcellularLocation>
        <location evidence="2">Endosome membrane</location>
        <topology evidence="2">Peripheral membrane protein</topology>
        <orientation evidence="2">Cytoplasmic side</orientation>
    </subcellularLocation>
</comment>
<dbReference type="PRINTS" id="PR00499">
    <property type="entry name" value="P67PHOX"/>
</dbReference>
<keyword evidence="8" id="KW-0967">Endosome</keyword>
<comment type="function">
    <text evidence="1">Component of the ESCRT-0 complex which is the sorting receptor for ubiquitinated cargo proteins at the multivesicular body (MVB).</text>
</comment>
<dbReference type="GO" id="GO:0010008">
    <property type="term" value="C:endosome membrane"/>
    <property type="evidence" value="ECO:0007669"/>
    <property type="project" value="UniProtKB-SubCell"/>
</dbReference>
<dbReference type="InterPro" id="IPR050670">
    <property type="entry name" value="STAM"/>
</dbReference>
<dbReference type="GO" id="GO:0043328">
    <property type="term" value="P:protein transport to vacuole involved in ubiquitin-dependent protein catabolic process via the multivesicular body sorting pathway"/>
    <property type="evidence" value="ECO:0007669"/>
    <property type="project" value="TreeGrafter"/>
</dbReference>
<dbReference type="Pfam" id="PF03127">
    <property type="entry name" value="GAT"/>
    <property type="match status" value="1"/>
</dbReference>
<dbReference type="PROSITE" id="PS50002">
    <property type="entry name" value="SH3"/>
    <property type="match status" value="1"/>
</dbReference>
<feature type="region of interest" description="Disordered" evidence="12">
    <location>
        <begin position="499"/>
        <end position="550"/>
    </location>
</feature>
<dbReference type="SMART" id="SM00326">
    <property type="entry name" value="SH3"/>
    <property type="match status" value="1"/>
</dbReference>
<dbReference type="GO" id="GO:0043130">
    <property type="term" value="F:ubiquitin binding"/>
    <property type="evidence" value="ECO:0007669"/>
    <property type="project" value="InterPro"/>
</dbReference>
<evidence type="ECO:0000256" key="11">
    <source>
        <dbReference type="PROSITE-ProRule" id="PRU00192"/>
    </source>
</evidence>
<dbReference type="SMART" id="SM00288">
    <property type="entry name" value="VHS"/>
    <property type="match status" value="1"/>
</dbReference>
<evidence type="ECO:0000256" key="1">
    <source>
        <dbReference type="ARBA" id="ARBA00002654"/>
    </source>
</evidence>
<gene>
    <name evidence="15" type="ORF">E3P90_03826</name>
</gene>
<name>A0A4V4M3C8_WALIC</name>
<evidence type="ECO:0000313" key="15">
    <source>
        <dbReference type="EMBL" id="TIB08044.1"/>
    </source>
</evidence>
<proteinExistence type="inferred from homology"/>
<dbReference type="SUPFAM" id="SSF89009">
    <property type="entry name" value="GAT-like domain"/>
    <property type="match status" value="1"/>
</dbReference>
<feature type="region of interest" description="Disordered" evidence="12">
    <location>
        <begin position="381"/>
        <end position="441"/>
    </location>
</feature>
<reference evidence="15 16" key="1">
    <citation type="submission" date="2019-03" db="EMBL/GenBank/DDBJ databases">
        <title>Sequencing 23 genomes of Wallemia ichthyophaga.</title>
        <authorList>
            <person name="Gostincar C."/>
        </authorList>
    </citation>
    <scope>NUCLEOTIDE SEQUENCE [LARGE SCALE GENOMIC DNA]</scope>
    <source>
        <strain evidence="15 16">EXF-8621</strain>
    </source>
</reference>
<evidence type="ECO:0000256" key="5">
    <source>
        <dbReference type="ARBA" id="ARBA00018978"/>
    </source>
</evidence>
<evidence type="ECO:0000259" key="14">
    <source>
        <dbReference type="PROSITE" id="PS50179"/>
    </source>
</evidence>
<evidence type="ECO:0000256" key="8">
    <source>
        <dbReference type="ARBA" id="ARBA00022753"/>
    </source>
</evidence>
<evidence type="ECO:0000313" key="16">
    <source>
        <dbReference type="Proteomes" id="UP000306954"/>
    </source>
</evidence>
<dbReference type="InterPro" id="IPR008942">
    <property type="entry name" value="ENTH_VHS"/>
</dbReference>
<dbReference type="AlphaFoldDB" id="A0A4V4M3C8"/>
<keyword evidence="7" id="KW-0813">Transport</keyword>
<dbReference type="InterPro" id="IPR002014">
    <property type="entry name" value="VHS_dom"/>
</dbReference>
<feature type="region of interest" description="Disordered" evidence="12">
    <location>
        <begin position="1"/>
        <end position="22"/>
    </location>
</feature>
<feature type="compositionally biased region" description="Low complexity" evidence="12">
    <location>
        <begin position="383"/>
        <end position="396"/>
    </location>
</feature>
<dbReference type="Gene3D" id="2.30.30.40">
    <property type="entry name" value="SH3 Domains"/>
    <property type="match status" value="1"/>
</dbReference>
<feature type="domain" description="VHS" evidence="14">
    <location>
        <begin position="18"/>
        <end position="150"/>
    </location>
</feature>
<evidence type="ECO:0000256" key="9">
    <source>
        <dbReference type="ARBA" id="ARBA00022927"/>
    </source>
</evidence>
<evidence type="ECO:0000259" key="13">
    <source>
        <dbReference type="PROSITE" id="PS50002"/>
    </source>
</evidence>
<dbReference type="PROSITE" id="PS50330">
    <property type="entry name" value="UIM"/>
    <property type="match status" value="1"/>
</dbReference>
<evidence type="ECO:0000256" key="3">
    <source>
        <dbReference type="ARBA" id="ARBA00009666"/>
    </source>
</evidence>
<dbReference type="OMA" id="QVYRDWW"/>
<sequence>MNLFKEKDNKFESEVTNATSESHESEPYDLYFDLLDKLGQDAATNSKLIIAQIHKRLSHRHYNTQILSLKLVDFLLKNSESLHSDVASLSFTQSLQRLITDRNSDQRVKDTATDLVYNWSDVFDNSNDSTTLGLMRELADNLANQHIYPSNTHNNPPPSPDYDKLKEEEDQLQKVLEMSKTDIGGRFNTEDISANLPSTSQSNNIPPPSNLSPSPIPQTQNAPTQRVKALYDFEPQEPNELGFCNGDIITVLESIHKDWWRGELSGEIGIFPVNYVQILPNLTPSQITSEAQFEAELFDSAGDVDRLLRLLQGVDPSRGETIDDNEEIQDLYDKTLRLRPKIVKLIDKYSRKKDELVAINLRFNQARDLFAGMMERPGVGVYQQHQHQQPPNASPYQQPPSTSPYHQPPPQQYAPYPAHPQHAQTVQPAQPAQHPQQVQFQPGPYDEQWAQYYAAQAATNANTNPNVGVVSPNQNQFAAAAGVPQYTYSQTSPYAVTGAPAPAFSSPPPNPAQLSSTSLDQQFQHVTVNDQYGGAQGGAGAQQSYYPVQQ</sequence>
<dbReference type="Gene3D" id="1.25.40.90">
    <property type="match status" value="1"/>
</dbReference>
<dbReference type="InterPro" id="IPR036028">
    <property type="entry name" value="SH3-like_dom_sf"/>
</dbReference>
<evidence type="ECO:0000256" key="2">
    <source>
        <dbReference type="ARBA" id="ARBA00004125"/>
    </source>
</evidence>
<dbReference type="SUPFAM" id="SSF48464">
    <property type="entry name" value="ENTH/VHS domain"/>
    <property type="match status" value="1"/>
</dbReference>
<dbReference type="FunFam" id="2.30.30.40:FF:000072">
    <property type="entry name" value="Unconventional Myosin IB"/>
    <property type="match status" value="1"/>
</dbReference>
<comment type="similarity">
    <text evidence="3">Belongs to the STAM family.</text>
</comment>
<keyword evidence="6 11" id="KW-0728">SH3 domain</keyword>
<dbReference type="GO" id="GO:0035091">
    <property type="term" value="F:phosphatidylinositol binding"/>
    <property type="evidence" value="ECO:0007669"/>
    <property type="project" value="InterPro"/>
</dbReference>
<dbReference type="Gene3D" id="1.20.5.1940">
    <property type="match status" value="1"/>
</dbReference>
<dbReference type="SUPFAM" id="SSF50044">
    <property type="entry name" value="SH3-domain"/>
    <property type="match status" value="1"/>
</dbReference>
<dbReference type="InterPro" id="IPR004152">
    <property type="entry name" value="GAT_dom"/>
</dbReference>
<evidence type="ECO:0000256" key="4">
    <source>
        <dbReference type="ARBA" id="ARBA00017923"/>
    </source>
</evidence>
<feature type="domain" description="SH3" evidence="13">
    <location>
        <begin position="222"/>
        <end position="281"/>
    </location>
</feature>
<dbReference type="InterPro" id="IPR001452">
    <property type="entry name" value="SH3_domain"/>
</dbReference>
<feature type="compositionally biased region" description="Pro residues" evidence="12">
    <location>
        <begin position="205"/>
        <end position="216"/>
    </location>
</feature>
<dbReference type="GO" id="GO:0033565">
    <property type="term" value="C:ESCRT-0 complex"/>
    <property type="evidence" value="ECO:0007669"/>
    <property type="project" value="TreeGrafter"/>
</dbReference>
<feature type="compositionally biased region" description="Basic and acidic residues" evidence="12">
    <location>
        <begin position="1"/>
        <end position="13"/>
    </location>
</feature>
<dbReference type="PRINTS" id="PR00452">
    <property type="entry name" value="SH3DOMAIN"/>
</dbReference>
<dbReference type="Pfam" id="PF00018">
    <property type="entry name" value="SH3_1"/>
    <property type="match status" value="1"/>
</dbReference>
<dbReference type="PROSITE" id="PS50179">
    <property type="entry name" value="VHS"/>
    <property type="match status" value="1"/>
</dbReference>
<dbReference type="Pfam" id="PF00790">
    <property type="entry name" value="VHS"/>
    <property type="match status" value="1"/>
</dbReference>
<feature type="compositionally biased region" description="Polar residues" evidence="12">
    <location>
        <begin position="513"/>
        <end position="530"/>
    </location>
</feature>
<feature type="compositionally biased region" description="Pro residues" evidence="12">
    <location>
        <begin position="397"/>
        <end position="412"/>
    </location>
</feature>
<dbReference type="InterPro" id="IPR003903">
    <property type="entry name" value="UIM_dom"/>
</dbReference>
<evidence type="ECO:0000256" key="6">
    <source>
        <dbReference type="ARBA" id="ARBA00022443"/>
    </source>
</evidence>
<keyword evidence="10" id="KW-0472">Membrane</keyword>
<organism evidence="15 16">
    <name type="scientific">Wallemia ichthyophaga</name>
    <dbReference type="NCBI Taxonomy" id="245174"/>
    <lineage>
        <taxon>Eukaryota</taxon>
        <taxon>Fungi</taxon>
        <taxon>Dikarya</taxon>
        <taxon>Basidiomycota</taxon>
        <taxon>Wallemiomycotina</taxon>
        <taxon>Wallemiomycetes</taxon>
        <taxon>Wallemiales</taxon>
        <taxon>Wallemiaceae</taxon>
        <taxon>Wallemia</taxon>
    </lineage>
</organism>
<accession>A0A4V4M3C8</accession>
<evidence type="ECO:0000256" key="12">
    <source>
        <dbReference type="SAM" id="MobiDB-lite"/>
    </source>
</evidence>
<keyword evidence="9" id="KW-0653">Protein transport</keyword>
<dbReference type="PANTHER" id="PTHR45929:SF3">
    <property type="entry name" value="JAK PATHWAY SIGNAL TRANSDUCTION ADAPTOR MOLECULE"/>
    <property type="match status" value="1"/>
</dbReference>
<dbReference type="EMBL" id="SPOF01000068">
    <property type="protein sequence ID" value="TIB08044.1"/>
    <property type="molecule type" value="Genomic_DNA"/>
</dbReference>